<dbReference type="Proteomes" id="UP000502894">
    <property type="component" value="Chromosome"/>
</dbReference>
<dbReference type="EMBL" id="AP022839">
    <property type="protein sequence ID" value="BCA96729.1"/>
    <property type="molecule type" value="Genomic_DNA"/>
</dbReference>
<dbReference type="Pfam" id="PF00150">
    <property type="entry name" value="Cellulase"/>
    <property type="match status" value="1"/>
</dbReference>
<evidence type="ECO:0000256" key="2">
    <source>
        <dbReference type="ARBA" id="ARBA00023295"/>
    </source>
</evidence>
<evidence type="ECO:0000313" key="5">
    <source>
        <dbReference type="EMBL" id="BCA96729.1"/>
    </source>
</evidence>
<dbReference type="GO" id="GO:0004553">
    <property type="term" value="F:hydrolase activity, hydrolyzing O-glycosyl compounds"/>
    <property type="evidence" value="ECO:0007669"/>
    <property type="project" value="InterPro"/>
</dbReference>
<feature type="domain" description="Glycoside hydrolase family 5" evidence="4">
    <location>
        <begin position="179"/>
        <end position="465"/>
    </location>
</feature>
<dbReference type="InterPro" id="IPR017853">
    <property type="entry name" value="GH"/>
</dbReference>
<organism evidence="5 6">
    <name type="scientific">Legionella antarctica</name>
    <dbReference type="NCBI Taxonomy" id="2708020"/>
    <lineage>
        <taxon>Bacteria</taxon>
        <taxon>Pseudomonadati</taxon>
        <taxon>Pseudomonadota</taxon>
        <taxon>Gammaproteobacteria</taxon>
        <taxon>Legionellales</taxon>
        <taxon>Legionellaceae</taxon>
        <taxon>Legionella</taxon>
    </lineage>
</organism>
<evidence type="ECO:0000259" key="4">
    <source>
        <dbReference type="Pfam" id="PF00150"/>
    </source>
</evidence>
<dbReference type="PANTHER" id="PTHR34142">
    <property type="entry name" value="ENDO-BETA-1,4-GLUCANASE A"/>
    <property type="match status" value="1"/>
</dbReference>
<keyword evidence="2 3" id="KW-0326">Glycosidase</keyword>
<comment type="similarity">
    <text evidence="3">Belongs to the glycosyl hydrolase 5 (cellulase A) family.</text>
</comment>
<dbReference type="AlphaFoldDB" id="A0A6F8T8D6"/>
<evidence type="ECO:0000313" key="6">
    <source>
        <dbReference type="Proteomes" id="UP000502894"/>
    </source>
</evidence>
<dbReference type="PANTHER" id="PTHR34142:SF1">
    <property type="entry name" value="GLYCOSIDE HYDROLASE FAMILY 5 DOMAIN-CONTAINING PROTEIN"/>
    <property type="match status" value="1"/>
</dbReference>
<protein>
    <recommendedName>
        <fullName evidence="4">Glycoside hydrolase family 5 domain-containing protein</fullName>
    </recommendedName>
</protein>
<evidence type="ECO:0000256" key="3">
    <source>
        <dbReference type="RuleBase" id="RU361153"/>
    </source>
</evidence>
<reference evidence="5" key="1">
    <citation type="journal article" date="2020" name="Microbiol. Resour. Announc.">
        <title>Complete Genome Sequence of Novel Psychrotolerant Legionella Strain TUM19329, Isolated from Antarctic Lake Sediment.</title>
        <authorList>
            <person name="Shimada S."/>
            <person name="Nakai R."/>
            <person name="Aoki K."/>
            <person name="Shimoeda N."/>
            <person name="Ohno G."/>
            <person name="Miyazaki Y."/>
            <person name="Kudoh S."/>
            <person name="Imura S."/>
            <person name="Watanabe K."/>
            <person name="Ishii Y."/>
            <person name="Tateda K."/>
        </authorList>
    </citation>
    <scope>NUCLEOTIDE SEQUENCE [LARGE SCALE GENOMIC DNA]</scope>
    <source>
        <strain evidence="5">TUM19329</strain>
    </source>
</reference>
<dbReference type="InterPro" id="IPR018087">
    <property type="entry name" value="Glyco_hydro_5_CS"/>
</dbReference>
<name>A0A6F8T8D6_9GAMM</name>
<dbReference type="Gene3D" id="3.20.20.80">
    <property type="entry name" value="Glycosidases"/>
    <property type="match status" value="1"/>
</dbReference>
<keyword evidence="1 3" id="KW-0378">Hydrolase</keyword>
<dbReference type="GO" id="GO:0009251">
    <property type="term" value="P:glucan catabolic process"/>
    <property type="evidence" value="ECO:0007669"/>
    <property type="project" value="TreeGrafter"/>
</dbReference>
<proteinExistence type="inferred from homology"/>
<dbReference type="PROSITE" id="PS00659">
    <property type="entry name" value="GLYCOSYL_HYDROL_F5"/>
    <property type="match status" value="1"/>
</dbReference>
<evidence type="ECO:0000256" key="1">
    <source>
        <dbReference type="ARBA" id="ARBA00022801"/>
    </source>
</evidence>
<dbReference type="SUPFAM" id="SSF51445">
    <property type="entry name" value="(Trans)glycosidases"/>
    <property type="match status" value="1"/>
</dbReference>
<gene>
    <name evidence="5" type="ORF">TUM19329_30900</name>
</gene>
<sequence length="491" mass="54356">MIKTIPLISLIPGVALATILTNNIEGVGPKGILKPYVCIQKSQLKLAPDSSVDVGTVSYAGAALRFNGCDVSNTYLGWMNLNLSKEGNTIISYLPPEGIHIQYSNPGIDNKGRISGSIAYTPIEINEDLVRAQPATNWQFAGINLSGLEFGKVIDPAVVPNLSILDQNSPYSDLKDTVFFIEAGMNTVRIPVSWGYLQLDGPGTGSINRDYYVNYIKPLLQTLTKAKVHAVVDLHAYMRYSKFGEQYSGCFGDASCPDGDLILDEKAYQSAWGQLVTLIQEDISIDKEYIVIDLMNEPVAVPDDKVFTIQVALIKMLRAQQFKGTILIEGNNWTGLHSWTTGEWTGGDGKVYTNASLFTRENFAKSGITDLDNIVINVHQYLDSDYSGTHDTCQQDLKTEGPDGFNLDAFTQYLEKNRLKAMVTEFGTGNNASSCSQPLNEFMQYMQDNAIKDKDFGFVGWTIWSTGHGWGGYNFRVKPDSYQMHVLNQYL</sequence>
<dbReference type="InterPro" id="IPR001547">
    <property type="entry name" value="Glyco_hydro_5"/>
</dbReference>
<keyword evidence="6" id="KW-1185">Reference proteome</keyword>
<dbReference type="KEGG" id="lant:TUM19329_30900"/>
<accession>A0A6F8T8D6</accession>